<dbReference type="GO" id="GO:0005886">
    <property type="term" value="C:plasma membrane"/>
    <property type="evidence" value="ECO:0007669"/>
    <property type="project" value="UniProtKB-SubCell"/>
</dbReference>
<dbReference type="InterPro" id="IPR011864">
    <property type="entry name" value="Phosphate_PstC"/>
</dbReference>
<evidence type="ECO:0000256" key="1">
    <source>
        <dbReference type="ARBA" id="ARBA00004651"/>
    </source>
</evidence>
<gene>
    <name evidence="8" type="ORF">C7443_103459</name>
</gene>
<keyword evidence="5" id="KW-0813">Transport</keyword>
<feature type="transmembrane region" description="Helical" evidence="5">
    <location>
        <begin position="128"/>
        <end position="146"/>
    </location>
</feature>
<accession>A0A317MYA0</accession>
<feature type="transmembrane region" description="Helical" evidence="5">
    <location>
        <begin position="234"/>
        <end position="255"/>
    </location>
</feature>
<feature type="transmembrane region" description="Helical" evidence="5">
    <location>
        <begin position="166"/>
        <end position="187"/>
    </location>
</feature>
<evidence type="ECO:0000256" key="2">
    <source>
        <dbReference type="ARBA" id="ARBA00022692"/>
    </source>
</evidence>
<dbReference type="InterPro" id="IPR022182">
    <property type="entry name" value="PstC_N"/>
</dbReference>
<name>A0A317MYA0_9GAMM</name>
<keyword evidence="6" id="KW-0997">Cell inner membrane</keyword>
<dbReference type="Proteomes" id="UP000246569">
    <property type="component" value="Unassembled WGS sequence"/>
</dbReference>
<evidence type="ECO:0000256" key="4">
    <source>
        <dbReference type="ARBA" id="ARBA00023136"/>
    </source>
</evidence>
<dbReference type="CDD" id="cd06261">
    <property type="entry name" value="TM_PBP2"/>
    <property type="match status" value="1"/>
</dbReference>
<feature type="transmembrane region" description="Helical" evidence="5">
    <location>
        <begin position="358"/>
        <end position="375"/>
    </location>
</feature>
<comment type="function">
    <text evidence="6">Part of the binding-protein-dependent transport system for phosphate; probably responsible for the translocation of the substrate across the membrane.</text>
</comment>
<protein>
    <recommendedName>
        <fullName evidence="6">Phosphate transport system permease protein</fullName>
    </recommendedName>
</protein>
<sequence>MNLSVVLTAVLGLAALAYHFGRRRAFAVVSGRVRDLHSLPSYYGMHTALWCGVPALIVMSLWLAFEPSIMTNLVVERLPEAMRHVPESQLNLVINDIRNAVNGTMTGNDPAIREAADYYLQLRTVSHAAMAVVLFALCAAGGSWAWKRIAPDFRARNRVEKSMSVLLILCSMVAVFTTIGIVLSVLFESLRFFQQIPLTDFLFGLEWSPQTAMRADQVGASGAFGMIPLLTGTLLVSGIAMLVAVPLGLMSALYLSEYAPSRVRTFGKPLLEVLAGIPTVVYGFFAAITVAPFLRDLGASVGLQVASESALAAGAVMGIMIIPFVSSLSDDVINAVPQAMRDGSYALGATKSETIKNVVLPAALPGIVGSVLLAISRAIGETMIVVMAAGLSAKLTANPLEAVTTVTVQIVTLLVGDQEFDSPKTLAAFALGLVLFLITLVLNIIALHVVRKYREQYE</sequence>
<keyword evidence="6" id="KW-0592">Phosphate transport</keyword>
<dbReference type="GO" id="GO:0006817">
    <property type="term" value="P:phosphate ion transport"/>
    <property type="evidence" value="ECO:0007669"/>
    <property type="project" value="UniProtKB-KW"/>
</dbReference>
<evidence type="ECO:0000256" key="6">
    <source>
        <dbReference type="RuleBase" id="RU363054"/>
    </source>
</evidence>
<evidence type="ECO:0000259" key="7">
    <source>
        <dbReference type="PROSITE" id="PS50928"/>
    </source>
</evidence>
<keyword evidence="9" id="KW-1185">Reference proteome</keyword>
<dbReference type="InterPro" id="IPR035906">
    <property type="entry name" value="MetI-like_sf"/>
</dbReference>
<keyword evidence="3 5" id="KW-1133">Transmembrane helix</keyword>
<dbReference type="Pfam" id="PF00528">
    <property type="entry name" value="BPD_transp_1"/>
    <property type="match status" value="1"/>
</dbReference>
<evidence type="ECO:0000256" key="5">
    <source>
        <dbReference type="RuleBase" id="RU363032"/>
    </source>
</evidence>
<keyword evidence="6" id="KW-1003">Cell membrane</keyword>
<dbReference type="InterPro" id="IPR000515">
    <property type="entry name" value="MetI-like"/>
</dbReference>
<dbReference type="SUPFAM" id="SSF161098">
    <property type="entry name" value="MetI-like"/>
    <property type="match status" value="1"/>
</dbReference>
<evidence type="ECO:0000256" key="3">
    <source>
        <dbReference type="ARBA" id="ARBA00022989"/>
    </source>
</evidence>
<feature type="transmembrane region" description="Helical" evidence="5">
    <location>
        <begin position="275"/>
        <end position="294"/>
    </location>
</feature>
<organism evidence="8 9">
    <name type="scientific">Plasticicumulans acidivorans</name>
    <dbReference type="NCBI Taxonomy" id="886464"/>
    <lineage>
        <taxon>Bacteria</taxon>
        <taxon>Pseudomonadati</taxon>
        <taxon>Pseudomonadota</taxon>
        <taxon>Gammaproteobacteria</taxon>
        <taxon>Candidatus Competibacteraceae</taxon>
        <taxon>Plasticicumulans</taxon>
    </lineage>
</organism>
<dbReference type="PANTHER" id="PTHR42727:SF1">
    <property type="entry name" value="PHOSPHATE TRANSPORT SYSTEM PERMEASE"/>
    <property type="match status" value="1"/>
</dbReference>
<dbReference type="AlphaFoldDB" id="A0A317MYA0"/>
<dbReference type="PROSITE" id="PS50928">
    <property type="entry name" value="ABC_TM1"/>
    <property type="match status" value="1"/>
</dbReference>
<dbReference type="PANTHER" id="PTHR42727">
    <property type="entry name" value="PHOSPHATE TRANSPORT SYSTEM PERMEASE PROTEIN"/>
    <property type="match status" value="1"/>
</dbReference>
<comment type="subcellular location">
    <subcellularLocation>
        <location evidence="6">Cell inner membrane</location>
        <topology evidence="6">Multi-pass membrane protein</topology>
    </subcellularLocation>
    <subcellularLocation>
        <location evidence="1 5">Cell membrane</location>
        <topology evidence="1 5">Multi-pass membrane protein</topology>
    </subcellularLocation>
</comment>
<evidence type="ECO:0000313" key="9">
    <source>
        <dbReference type="Proteomes" id="UP000246569"/>
    </source>
</evidence>
<dbReference type="Pfam" id="PF12501">
    <property type="entry name" value="DUF3708"/>
    <property type="match status" value="1"/>
</dbReference>
<keyword evidence="2 5" id="KW-0812">Transmembrane</keyword>
<dbReference type="NCBIfam" id="TIGR02138">
    <property type="entry name" value="phosphate_pstC"/>
    <property type="match status" value="1"/>
</dbReference>
<dbReference type="RefSeq" id="WP_110018002.1">
    <property type="nucleotide sequence ID" value="NZ_QGTJ01000003.1"/>
</dbReference>
<feature type="transmembrane region" description="Helical" evidence="5">
    <location>
        <begin position="306"/>
        <end position="325"/>
    </location>
</feature>
<feature type="domain" description="ABC transmembrane type-1" evidence="7">
    <location>
        <begin position="230"/>
        <end position="446"/>
    </location>
</feature>
<proteinExistence type="inferred from homology"/>
<comment type="caution">
    <text evidence="8">The sequence shown here is derived from an EMBL/GenBank/DDBJ whole genome shotgun (WGS) entry which is preliminary data.</text>
</comment>
<keyword evidence="4 5" id="KW-0472">Membrane</keyword>
<feature type="transmembrane region" description="Helical" evidence="5">
    <location>
        <begin position="427"/>
        <end position="450"/>
    </location>
</feature>
<evidence type="ECO:0000313" key="8">
    <source>
        <dbReference type="EMBL" id="PWV63528.1"/>
    </source>
</evidence>
<reference evidence="8 9" key="1">
    <citation type="submission" date="2018-05" db="EMBL/GenBank/DDBJ databases">
        <title>Genomic Encyclopedia of Type Strains, Phase IV (KMG-IV): sequencing the most valuable type-strain genomes for metagenomic binning, comparative biology and taxonomic classification.</title>
        <authorList>
            <person name="Goeker M."/>
        </authorList>
    </citation>
    <scope>NUCLEOTIDE SEQUENCE [LARGE SCALE GENOMIC DNA]</scope>
    <source>
        <strain evidence="8 9">DSM 23606</strain>
    </source>
</reference>
<dbReference type="GO" id="GO:0005315">
    <property type="term" value="F:phosphate transmembrane transporter activity"/>
    <property type="evidence" value="ECO:0007669"/>
    <property type="project" value="InterPro"/>
</dbReference>
<dbReference type="EMBL" id="QGTJ01000003">
    <property type="protein sequence ID" value="PWV63528.1"/>
    <property type="molecule type" value="Genomic_DNA"/>
</dbReference>
<comment type="similarity">
    <text evidence="6">Belongs to the binding-protein-dependent transport system permease family. CysTW subfamily.</text>
</comment>
<dbReference type="Gene3D" id="1.10.3720.10">
    <property type="entry name" value="MetI-like"/>
    <property type="match status" value="1"/>
</dbReference>
<dbReference type="OrthoDB" id="9785113at2"/>
<feature type="transmembrane region" description="Helical" evidence="5">
    <location>
        <begin position="41"/>
        <end position="65"/>
    </location>
</feature>